<evidence type="ECO:0000256" key="1">
    <source>
        <dbReference type="ARBA" id="ARBA00002986"/>
    </source>
</evidence>
<dbReference type="InterPro" id="IPR000352">
    <property type="entry name" value="Pep_chain_release_fac_I"/>
</dbReference>
<comment type="function">
    <text evidence="1 7">Peptide chain release factor 1 directs the termination of translation in response to the peptide chain termination codons UAG and UAA.</text>
</comment>
<proteinExistence type="inferred from homology"/>
<dbReference type="EMBL" id="LGGP01000181">
    <property type="protein sequence ID" value="KUK80265.1"/>
    <property type="molecule type" value="Genomic_DNA"/>
</dbReference>
<accession>A0A101HPW1</accession>
<dbReference type="FunFam" id="3.30.70.1660:FF:000002">
    <property type="entry name" value="Peptide chain release factor 1"/>
    <property type="match status" value="1"/>
</dbReference>
<evidence type="ECO:0000256" key="5">
    <source>
        <dbReference type="ARBA" id="ARBA00022490"/>
    </source>
</evidence>
<organism evidence="10 11">
    <name type="scientific">Mesotoga prima</name>
    <dbReference type="NCBI Taxonomy" id="1184387"/>
    <lineage>
        <taxon>Bacteria</taxon>
        <taxon>Thermotogati</taxon>
        <taxon>Thermotogota</taxon>
        <taxon>Thermotogae</taxon>
        <taxon>Kosmotogales</taxon>
        <taxon>Kosmotogaceae</taxon>
        <taxon>Mesotoga</taxon>
    </lineage>
</organism>
<evidence type="ECO:0000256" key="8">
    <source>
        <dbReference type="NCBIfam" id="TIGR00019"/>
    </source>
</evidence>
<comment type="similarity">
    <text evidence="3 7">Belongs to the prokaryotic/mitochondrial release factor family.</text>
</comment>
<dbReference type="Gene3D" id="6.10.140.1950">
    <property type="match status" value="1"/>
</dbReference>
<dbReference type="Gene3D" id="3.30.160.20">
    <property type="match status" value="1"/>
</dbReference>
<comment type="subcellular location">
    <subcellularLocation>
        <location evidence="2 7">Cytoplasm</location>
    </subcellularLocation>
</comment>
<keyword evidence="6 7" id="KW-0648">Protein biosynthesis</keyword>
<dbReference type="GO" id="GO:0005829">
    <property type="term" value="C:cytosol"/>
    <property type="evidence" value="ECO:0007669"/>
    <property type="project" value="UniProtKB-ARBA"/>
</dbReference>
<evidence type="ECO:0000256" key="3">
    <source>
        <dbReference type="ARBA" id="ARBA00010835"/>
    </source>
</evidence>
<dbReference type="Proteomes" id="UP000054092">
    <property type="component" value="Unassembled WGS sequence"/>
</dbReference>
<dbReference type="PANTHER" id="PTHR43804">
    <property type="entry name" value="LD18447P"/>
    <property type="match status" value="1"/>
</dbReference>
<evidence type="ECO:0000256" key="4">
    <source>
        <dbReference type="ARBA" id="ARBA00022481"/>
    </source>
</evidence>
<dbReference type="PATRIC" id="fig|1184387.3.peg.1500"/>
<comment type="PTM">
    <text evidence="7">Methylated by PrmC. Methylation increases the termination efficiency of RF1.</text>
</comment>
<dbReference type="NCBIfam" id="TIGR00019">
    <property type="entry name" value="prfA"/>
    <property type="match status" value="1"/>
</dbReference>
<comment type="caution">
    <text evidence="10">The sequence shown here is derived from an EMBL/GenBank/DDBJ whole genome shotgun (WGS) entry which is preliminary data.</text>
</comment>
<dbReference type="PANTHER" id="PTHR43804:SF7">
    <property type="entry name" value="LD18447P"/>
    <property type="match status" value="1"/>
</dbReference>
<evidence type="ECO:0000259" key="9">
    <source>
        <dbReference type="PROSITE" id="PS00745"/>
    </source>
</evidence>
<keyword evidence="4 7" id="KW-0488">Methylation</keyword>
<dbReference type="InterPro" id="IPR050057">
    <property type="entry name" value="Prokaryotic/Mito_RF"/>
</dbReference>
<evidence type="ECO:0000313" key="10">
    <source>
        <dbReference type="EMBL" id="KUK80265.1"/>
    </source>
</evidence>
<sequence length="360" mass="41109">MDLEKIMEVFRERFKEVERELSRPEVASDPEKLMEYGKKHSELSEIINLYNDIESMKSELDEWYEMKNSAGESEQEEIAQTISDLENSIGKQELNLKGLLVPDLSDNRNIIIEIRAGTGGEEAALFAADLFRMYSRYAERNNWKSEIIDSKETDIGGLKEIVFQIKGRSVFSKLKYESGVHRVQRVPSTESGGRIHTSTATVAVLPEVSETEVKIDPADLRIDTYRASGAGGQHVNKTDSAVRIVHEPTGIVVAVQKERSQHQNKARALEILRAKLYEMYSSKAENEIVETRRTQIGTGERSEKIRTYNFPQNRVTDHRINFTSYRLLYIMDGDLDELITELSAADINKRLELLHRKLIG</sequence>
<reference evidence="11" key="1">
    <citation type="journal article" date="2015" name="MBio">
        <title>Genome-Resolved Metagenomic Analysis Reveals Roles for Candidate Phyla and Other Microbial Community Members in Biogeochemical Transformations in Oil Reservoirs.</title>
        <authorList>
            <person name="Hu P."/>
            <person name="Tom L."/>
            <person name="Singh A."/>
            <person name="Thomas B.C."/>
            <person name="Baker B.J."/>
            <person name="Piceno Y.M."/>
            <person name="Andersen G.L."/>
            <person name="Banfield J.F."/>
        </authorList>
    </citation>
    <scope>NUCLEOTIDE SEQUENCE [LARGE SCALE GENOMIC DNA]</scope>
</reference>
<evidence type="ECO:0000313" key="11">
    <source>
        <dbReference type="Proteomes" id="UP000054092"/>
    </source>
</evidence>
<keyword evidence="5 7" id="KW-0963">Cytoplasm</keyword>
<name>A0A101HPW1_9BACT</name>
<dbReference type="HAMAP" id="MF_00093">
    <property type="entry name" value="Rel_fac_1"/>
    <property type="match status" value="1"/>
</dbReference>
<dbReference type="PROSITE" id="PS00745">
    <property type="entry name" value="RF_PROK_I"/>
    <property type="match status" value="1"/>
</dbReference>
<dbReference type="InterPro" id="IPR005139">
    <property type="entry name" value="PCRF"/>
</dbReference>
<gene>
    <name evidence="7" type="primary">prfA</name>
    <name evidence="10" type="ORF">XD94_1075</name>
</gene>
<dbReference type="AlphaFoldDB" id="A0A101HPW1"/>
<protein>
    <recommendedName>
        <fullName evidence="7 8">Peptide chain release factor 1</fullName>
        <shortName evidence="7">RF-1</shortName>
    </recommendedName>
</protein>
<feature type="modified residue" description="N5-methylglutamine" evidence="7">
    <location>
        <position position="233"/>
    </location>
</feature>
<dbReference type="Pfam" id="PF00472">
    <property type="entry name" value="RF-1"/>
    <property type="match status" value="1"/>
</dbReference>
<dbReference type="FunFam" id="3.30.70.1660:FF:000004">
    <property type="entry name" value="Peptide chain release factor 1"/>
    <property type="match status" value="1"/>
</dbReference>
<dbReference type="SUPFAM" id="SSF75620">
    <property type="entry name" value="Release factor"/>
    <property type="match status" value="1"/>
</dbReference>
<dbReference type="InterPro" id="IPR045853">
    <property type="entry name" value="Pep_chain_release_fac_I_sf"/>
</dbReference>
<dbReference type="GO" id="GO:0016149">
    <property type="term" value="F:translation release factor activity, codon specific"/>
    <property type="evidence" value="ECO:0007669"/>
    <property type="project" value="UniProtKB-UniRule"/>
</dbReference>
<dbReference type="Pfam" id="PF03462">
    <property type="entry name" value="PCRF"/>
    <property type="match status" value="1"/>
</dbReference>
<evidence type="ECO:0000256" key="6">
    <source>
        <dbReference type="ARBA" id="ARBA00022917"/>
    </source>
</evidence>
<dbReference type="NCBIfam" id="NF001859">
    <property type="entry name" value="PRK00591.1"/>
    <property type="match status" value="1"/>
</dbReference>
<evidence type="ECO:0000256" key="7">
    <source>
        <dbReference type="HAMAP-Rule" id="MF_00093"/>
    </source>
</evidence>
<evidence type="ECO:0000256" key="2">
    <source>
        <dbReference type="ARBA" id="ARBA00004496"/>
    </source>
</evidence>
<feature type="domain" description="Prokaryotic-type class I peptide chain release factors" evidence="9">
    <location>
        <begin position="226"/>
        <end position="242"/>
    </location>
</feature>
<dbReference type="SMART" id="SM00937">
    <property type="entry name" value="PCRF"/>
    <property type="match status" value="1"/>
</dbReference>
<dbReference type="Gene3D" id="3.30.70.1660">
    <property type="match status" value="1"/>
</dbReference>
<dbReference type="FunFam" id="3.30.160.20:FF:000004">
    <property type="entry name" value="Peptide chain release factor 1"/>
    <property type="match status" value="1"/>
</dbReference>
<dbReference type="InterPro" id="IPR004373">
    <property type="entry name" value="RF-1"/>
</dbReference>